<dbReference type="InterPro" id="IPR027417">
    <property type="entry name" value="P-loop_NTPase"/>
</dbReference>
<dbReference type="SMART" id="SM00847">
    <property type="entry name" value="HA2"/>
    <property type="match status" value="1"/>
</dbReference>
<dbReference type="Gramene" id="ONK62814">
    <property type="protein sequence ID" value="ONK62814"/>
    <property type="gene ID" value="A4U43_C07F8410"/>
</dbReference>
<dbReference type="GO" id="GO:0003723">
    <property type="term" value="F:RNA binding"/>
    <property type="evidence" value="ECO:0007669"/>
    <property type="project" value="TreeGrafter"/>
</dbReference>
<evidence type="ECO:0000313" key="8">
    <source>
        <dbReference type="Proteomes" id="UP000243459"/>
    </source>
</evidence>
<organism evidence="7 8">
    <name type="scientific">Asparagus officinalis</name>
    <name type="common">Garden asparagus</name>
    <dbReference type="NCBI Taxonomy" id="4686"/>
    <lineage>
        <taxon>Eukaryota</taxon>
        <taxon>Viridiplantae</taxon>
        <taxon>Streptophyta</taxon>
        <taxon>Embryophyta</taxon>
        <taxon>Tracheophyta</taxon>
        <taxon>Spermatophyta</taxon>
        <taxon>Magnoliopsida</taxon>
        <taxon>Liliopsida</taxon>
        <taxon>Asparagales</taxon>
        <taxon>Asparagaceae</taxon>
        <taxon>Asparagoideae</taxon>
        <taxon>Asparagus</taxon>
    </lineage>
</organism>
<proteinExistence type="predicted"/>
<accession>A0A5P1EAG9</accession>
<keyword evidence="3" id="KW-0347">Helicase</keyword>
<dbReference type="AlphaFoldDB" id="A0A5P1EAG9"/>
<dbReference type="Pfam" id="PF04408">
    <property type="entry name" value="WHD_HA2"/>
    <property type="match status" value="1"/>
</dbReference>
<evidence type="ECO:0000256" key="1">
    <source>
        <dbReference type="ARBA" id="ARBA00022741"/>
    </source>
</evidence>
<keyword evidence="8" id="KW-1185">Reference proteome</keyword>
<feature type="compositionally biased region" description="Polar residues" evidence="5">
    <location>
        <begin position="196"/>
        <end position="206"/>
    </location>
</feature>
<evidence type="ECO:0000259" key="6">
    <source>
        <dbReference type="SMART" id="SM00847"/>
    </source>
</evidence>
<keyword evidence="2" id="KW-0378">Hydrolase</keyword>
<dbReference type="PANTHER" id="PTHR18934">
    <property type="entry name" value="ATP-DEPENDENT RNA HELICASE"/>
    <property type="match status" value="1"/>
</dbReference>
<feature type="compositionally biased region" description="Polar residues" evidence="5">
    <location>
        <begin position="168"/>
        <end position="185"/>
    </location>
</feature>
<dbReference type="PANTHER" id="PTHR18934:SF91">
    <property type="entry name" value="PRE-MRNA-SPLICING FACTOR ATP-DEPENDENT RNA HELICASE PRP16"/>
    <property type="match status" value="1"/>
</dbReference>
<dbReference type="SUPFAM" id="SSF52540">
    <property type="entry name" value="P-loop containing nucleoside triphosphate hydrolases"/>
    <property type="match status" value="1"/>
</dbReference>
<dbReference type="EMBL" id="CM007387">
    <property type="protein sequence ID" value="ONK62814.1"/>
    <property type="molecule type" value="Genomic_DNA"/>
</dbReference>
<evidence type="ECO:0000256" key="5">
    <source>
        <dbReference type="SAM" id="MobiDB-lite"/>
    </source>
</evidence>
<name>A0A5P1EAG9_ASPOF</name>
<dbReference type="GO" id="GO:0004386">
    <property type="term" value="F:helicase activity"/>
    <property type="evidence" value="ECO:0007669"/>
    <property type="project" value="UniProtKB-KW"/>
</dbReference>
<dbReference type="InterPro" id="IPR048333">
    <property type="entry name" value="HA2_WH"/>
</dbReference>
<evidence type="ECO:0000256" key="3">
    <source>
        <dbReference type="ARBA" id="ARBA00022806"/>
    </source>
</evidence>
<feature type="domain" description="Helicase-associated" evidence="6">
    <location>
        <begin position="23"/>
        <end position="110"/>
    </location>
</feature>
<protein>
    <recommendedName>
        <fullName evidence="6">Helicase-associated domain-containing protein</fullName>
    </recommendedName>
</protein>
<dbReference type="GO" id="GO:0005524">
    <property type="term" value="F:ATP binding"/>
    <property type="evidence" value="ECO:0007669"/>
    <property type="project" value="UniProtKB-KW"/>
</dbReference>
<sequence length="342" mass="38980">MIKPSICPRILLHKITFSIPCISALWVLVALNNVGSLTELGWKMVEFPLGPLLAKMLLMGEQLERPNEALTMVSMLSVPSVFFRPKDRVEESDTAREKLFVSESDHLTLLNVYQWWKSNHTPLSLLFRNPTTPLTTPHLFFRSGPPQPQKAVSTPSAYPHSITSSIVEAQQRSNQPQAETPSTLRDTAHVHPCPQTPSRRNPVRTPTSRHALAIPAVRLHTPLSTPTRRQIQCSPPLSSLRLRARPPSAPPWRLLADAEITLRPSPRLTQHDHPRALPRLLHHRPDSPPQQPLSRLLRLPQHRPRSDDPIFFVFHPSPEPTSWERSLGYFKRNYFEKIIYFG</sequence>
<gene>
    <name evidence="7" type="ORF">A4U43_C07F8410</name>
</gene>
<dbReference type="Gene3D" id="1.20.120.1080">
    <property type="match status" value="1"/>
</dbReference>
<dbReference type="GO" id="GO:0016787">
    <property type="term" value="F:hydrolase activity"/>
    <property type="evidence" value="ECO:0007669"/>
    <property type="project" value="UniProtKB-KW"/>
</dbReference>
<dbReference type="Pfam" id="PF21010">
    <property type="entry name" value="HA2_C"/>
    <property type="match status" value="1"/>
</dbReference>
<keyword evidence="1" id="KW-0547">Nucleotide-binding</keyword>
<evidence type="ECO:0000256" key="4">
    <source>
        <dbReference type="ARBA" id="ARBA00022840"/>
    </source>
</evidence>
<dbReference type="InterPro" id="IPR007502">
    <property type="entry name" value="Helicase-assoc_dom"/>
</dbReference>
<evidence type="ECO:0000256" key="2">
    <source>
        <dbReference type="ARBA" id="ARBA00022801"/>
    </source>
</evidence>
<dbReference type="Proteomes" id="UP000243459">
    <property type="component" value="Chromosome 7"/>
</dbReference>
<evidence type="ECO:0000313" key="7">
    <source>
        <dbReference type="EMBL" id="ONK62814.1"/>
    </source>
</evidence>
<feature type="region of interest" description="Disordered" evidence="5">
    <location>
        <begin position="168"/>
        <end position="206"/>
    </location>
</feature>
<keyword evidence="4" id="KW-0067">ATP-binding</keyword>
<reference evidence="8" key="1">
    <citation type="journal article" date="2017" name="Nat. Commun.">
        <title>The asparagus genome sheds light on the origin and evolution of a young Y chromosome.</title>
        <authorList>
            <person name="Harkess A."/>
            <person name="Zhou J."/>
            <person name="Xu C."/>
            <person name="Bowers J.E."/>
            <person name="Van der Hulst R."/>
            <person name="Ayyampalayam S."/>
            <person name="Mercati F."/>
            <person name="Riccardi P."/>
            <person name="McKain M.R."/>
            <person name="Kakrana A."/>
            <person name="Tang H."/>
            <person name="Ray J."/>
            <person name="Groenendijk J."/>
            <person name="Arikit S."/>
            <person name="Mathioni S.M."/>
            <person name="Nakano M."/>
            <person name="Shan H."/>
            <person name="Telgmann-Rauber A."/>
            <person name="Kanno A."/>
            <person name="Yue Z."/>
            <person name="Chen H."/>
            <person name="Li W."/>
            <person name="Chen Y."/>
            <person name="Xu X."/>
            <person name="Zhang Y."/>
            <person name="Luo S."/>
            <person name="Chen H."/>
            <person name="Gao J."/>
            <person name="Mao Z."/>
            <person name="Pires J.C."/>
            <person name="Luo M."/>
            <person name="Kudrna D."/>
            <person name="Wing R.A."/>
            <person name="Meyers B.C."/>
            <person name="Yi K."/>
            <person name="Kong H."/>
            <person name="Lavrijsen P."/>
            <person name="Sunseri F."/>
            <person name="Falavigna A."/>
            <person name="Ye Y."/>
            <person name="Leebens-Mack J.H."/>
            <person name="Chen G."/>
        </authorList>
    </citation>
    <scope>NUCLEOTIDE SEQUENCE [LARGE SCALE GENOMIC DNA]</scope>
    <source>
        <strain evidence="8">cv. DH0086</strain>
    </source>
</reference>